<dbReference type="Proteomes" id="UP001215231">
    <property type="component" value="Chromosome"/>
</dbReference>
<dbReference type="Pfam" id="PF05591">
    <property type="entry name" value="T6SS_VipA"/>
    <property type="match status" value="1"/>
</dbReference>
<evidence type="ECO:0000259" key="1">
    <source>
        <dbReference type="Pfam" id="PF05943"/>
    </source>
</evidence>
<feature type="domain" description="TssC1 N-terminal" evidence="1">
    <location>
        <begin position="226"/>
        <end position="524"/>
    </location>
</feature>
<keyword evidence="4" id="KW-1185">Reference proteome</keyword>
<gene>
    <name evidence="3" type="primary">tssC</name>
    <name evidence="3" type="ORF">H3N35_13685</name>
</gene>
<evidence type="ECO:0000259" key="2">
    <source>
        <dbReference type="Pfam" id="PF18945"/>
    </source>
</evidence>
<sequence>MESIQKKLSRVRSPRVHITYDVEIGDAIVQRELPLIVGILADLSGKPKEALPPIKERAFVFIDRDNFDDVMAGSQVRLAYSVADAISGEEGATTNLELLFNSIEDFSPLSLVKQIPITNTVYTSRCRIRDFMAKLDGNDPLDGILDEILADEAKQTELIGVYEGAEDMSAVEPNELITRMLTEGRMALDDSQKPYALELIGEFALSILKDAGENAAPIASDRMSDRISLIDNQLTQQINLVMHDSAFQTLEATWRGLHFLVMNTETGSHLKLRLFNVSKEDLLKDLQKAVEFDQSSLFKKVYEEEFGTYGGDPFSFLVGDYEFGRHPADVELLEKISGVAASAHAPFISSAYSKLFDMEDFFSLSQPRDLTKIFDSAELIKWRSFRESEDSRYVTLTLPKVLLRLPYGPETVAAEGFDYVEDVDGTDAKKYLWGNPAYILGQRITNAFSLHGWLAAIRGVEGGGLVEGLPTHTFKTAAGDVKLTCPTQVSITDRREKELNDLGFMAILHCKGSDKAAFFGGQTTGLPQKYNTDAANANARISTMLPYVLNASRFAHYIKVIMRDKIGSFQTKENASDYLNNWIGNYVLVDDSAPQEMKASYPLRDSRIDVTDVPGKPGSYRAVVFLRPHFQLEELTTSIRLVAELP</sequence>
<dbReference type="InterPro" id="IPR044031">
    <property type="entry name" value="TssC1_N"/>
</dbReference>
<dbReference type="InterPro" id="IPR008312">
    <property type="entry name" value="T6SS_TssB1"/>
</dbReference>
<dbReference type="Pfam" id="PF18945">
    <property type="entry name" value="VipB_2"/>
    <property type="match status" value="1"/>
</dbReference>
<dbReference type="PANTHER" id="PTHR35565">
    <property type="entry name" value="CYTOPLASMIC PROTEIN-RELATED"/>
    <property type="match status" value="1"/>
</dbReference>
<name>A0ABY7V6R0_9GAMM</name>
<proteinExistence type="predicted"/>
<organism evidence="3 4">
    <name type="scientific">Thalassomonas haliotis</name>
    <dbReference type="NCBI Taxonomy" id="485448"/>
    <lineage>
        <taxon>Bacteria</taxon>
        <taxon>Pseudomonadati</taxon>
        <taxon>Pseudomonadota</taxon>
        <taxon>Gammaproteobacteria</taxon>
        <taxon>Alteromonadales</taxon>
        <taxon>Colwelliaceae</taxon>
        <taxon>Thalassomonas</taxon>
    </lineage>
</organism>
<protein>
    <submittedName>
        <fullName evidence="3">Type VI secretion system contractile sheath large subunit</fullName>
    </submittedName>
</protein>
<dbReference type="InterPro" id="IPR010269">
    <property type="entry name" value="T6SS_TssC-like"/>
</dbReference>
<dbReference type="Pfam" id="PF05943">
    <property type="entry name" value="VipB"/>
    <property type="match status" value="1"/>
</dbReference>
<evidence type="ECO:0000313" key="4">
    <source>
        <dbReference type="Proteomes" id="UP001215231"/>
    </source>
</evidence>
<reference evidence="3 4" key="1">
    <citation type="journal article" date="2022" name="Mar. Drugs">
        <title>Bioassay-Guided Fractionation Leads to the Detection of Cholic Acid Generated by the Rare Thalassomonas sp.</title>
        <authorList>
            <person name="Pheiffer F."/>
            <person name="Schneider Y.K."/>
            <person name="Hansen E.H."/>
            <person name="Andersen J.H."/>
            <person name="Isaksson J."/>
            <person name="Busche T."/>
            <person name="R C."/>
            <person name="Kalinowski J."/>
            <person name="Zyl L.V."/>
            <person name="Trindade M."/>
        </authorList>
    </citation>
    <scope>NUCLEOTIDE SEQUENCE [LARGE SCALE GENOMIC DNA]</scope>
    <source>
        <strain evidence="3 4">A5K-61T</strain>
    </source>
</reference>
<dbReference type="RefSeq" id="WP_274049317.1">
    <property type="nucleotide sequence ID" value="NZ_CP059693.1"/>
</dbReference>
<dbReference type="InterPro" id="IPR044032">
    <property type="entry name" value="TssC1_C"/>
</dbReference>
<feature type="domain" description="TssC1 C-terminal" evidence="2">
    <location>
        <begin position="535"/>
        <end position="645"/>
    </location>
</feature>
<dbReference type="NCBIfam" id="TIGR03355">
    <property type="entry name" value="VI_chp_2"/>
    <property type="match status" value="1"/>
</dbReference>
<dbReference type="PANTHER" id="PTHR35565:SF3">
    <property type="entry name" value="TYPE VI SECRETION SYSTEM SHEATH PROTEIN TSSC1"/>
    <property type="match status" value="1"/>
</dbReference>
<dbReference type="NCBIfam" id="TIGR03358">
    <property type="entry name" value="VI_chp_5"/>
    <property type="match status" value="1"/>
</dbReference>
<evidence type="ECO:0000313" key="3">
    <source>
        <dbReference type="EMBL" id="WDE09389.1"/>
    </source>
</evidence>
<dbReference type="EMBL" id="CP059693">
    <property type="protein sequence ID" value="WDE09389.1"/>
    <property type="molecule type" value="Genomic_DNA"/>
</dbReference>
<accession>A0ABY7V6R0</accession>